<dbReference type="Gene3D" id="1.10.760.10">
    <property type="entry name" value="Cytochrome c-like domain"/>
    <property type="match status" value="1"/>
</dbReference>
<dbReference type="SUPFAM" id="SSF49299">
    <property type="entry name" value="PKD domain"/>
    <property type="match status" value="1"/>
</dbReference>
<dbReference type="SUPFAM" id="SSF50952">
    <property type="entry name" value="Soluble quinoprotein glucose dehydrogenase"/>
    <property type="match status" value="1"/>
</dbReference>
<dbReference type="InterPro" id="IPR035986">
    <property type="entry name" value="PKD_dom_sf"/>
</dbReference>
<evidence type="ECO:0000256" key="2">
    <source>
        <dbReference type="ARBA" id="ARBA00022617"/>
    </source>
</evidence>
<gene>
    <name evidence="11" type="ORF">C5O19_16325</name>
</gene>
<dbReference type="CDD" id="cd04084">
    <property type="entry name" value="CBM6_xylanase-like"/>
    <property type="match status" value="1"/>
</dbReference>
<feature type="region of interest" description="Disordered" evidence="7">
    <location>
        <begin position="410"/>
        <end position="440"/>
    </location>
</feature>
<keyword evidence="4" id="KW-0249">Electron transport</keyword>
<protein>
    <submittedName>
        <fullName evidence="11">Cytochrome C</fullName>
    </submittedName>
</protein>
<evidence type="ECO:0000313" key="12">
    <source>
        <dbReference type="Proteomes" id="UP000239590"/>
    </source>
</evidence>
<dbReference type="OrthoDB" id="9816308at2"/>
<dbReference type="InterPro" id="IPR029010">
    <property type="entry name" value="ThuA-like"/>
</dbReference>
<evidence type="ECO:0000259" key="9">
    <source>
        <dbReference type="PROSITE" id="PS50093"/>
    </source>
</evidence>
<dbReference type="EMBL" id="PTRA01000002">
    <property type="protein sequence ID" value="PQA56901.1"/>
    <property type="molecule type" value="Genomic_DNA"/>
</dbReference>
<dbReference type="InterPro" id="IPR011042">
    <property type="entry name" value="6-blade_b-propeller_TolB-like"/>
</dbReference>
<evidence type="ECO:0000259" key="10">
    <source>
        <dbReference type="PROSITE" id="PS51007"/>
    </source>
</evidence>
<keyword evidence="8" id="KW-0732">Signal</keyword>
<dbReference type="Gene3D" id="2.120.10.30">
    <property type="entry name" value="TolB, C-terminal domain"/>
    <property type="match status" value="1"/>
</dbReference>
<dbReference type="Proteomes" id="UP000239590">
    <property type="component" value="Unassembled WGS sequence"/>
</dbReference>
<keyword evidence="2 6" id="KW-0349">Heme</keyword>
<keyword evidence="5 6" id="KW-0408">Iron</keyword>
<dbReference type="GO" id="GO:0005506">
    <property type="term" value="F:iron ion binding"/>
    <property type="evidence" value="ECO:0007669"/>
    <property type="project" value="InterPro"/>
</dbReference>
<evidence type="ECO:0000256" key="3">
    <source>
        <dbReference type="ARBA" id="ARBA00022723"/>
    </source>
</evidence>
<reference evidence="12" key="1">
    <citation type="submission" date="2018-02" db="EMBL/GenBank/DDBJ databases">
        <title>Genome sequencing of Solimonas sp. HR-BB.</title>
        <authorList>
            <person name="Lee Y."/>
            <person name="Jeon C.O."/>
        </authorList>
    </citation>
    <scope>NUCLEOTIDE SEQUENCE [LARGE SCALE GENOMIC DNA]</scope>
    <source>
        <strain evidence="12">HR-U</strain>
    </source>
</reference>
<proteinExistence type="predicted"/>
<dbReference type="GO" id="GO:0020037">
    <property type="term" value="F:heme binding"/>
    <property type="evidence" value="ECO:0007669"/>
    <property type="project" value="InterPro"/>
</dbReference>
<dbReference type="PANTHER" id="PTHR40469:SF2">
    <property type="entry name" value="GALACTOSE-BINDING DOMAIN-LIKE SUPERFAMILY PROTEIN"/>
    <property type="match status" value="1"/>
</dbReference>
<dbReference type="InterPro" id="IPR036909">
    <property type="entry name" value="Cyt_c-like_dom_sf"/>
</dbReference>
<accession>A0A2S7IJX6</accession>
<feature type="domain" description="PKD" evidence="9">
    <location>
        <begin position="707"/>
        <end position="792"/>
    </location>
</feature>
<evidence type="ECO:0000256" key="1">
    <source>
        <dbReference type="ARBA" id="ARBA00022448"/>
    </source>
</evidence>
<keyword evidence="12" id="KW-1185">Reference proteome</keyword>
<organism evidence="11 12">
    <name type="scientific">Siphonobacter curvatus</name>
    <dbReference type="NCBI Taxonomy" id="2094562"/>
    <lineage>
        <taxon>Bacteria</taxon>
        <taxon>Pseudomonadati</taxon>
        <taxon>Bacteroidota</taxon>
        <taxon>Cytophagia</taxon>
        <taxon>Cytophagales</taxon>
        <taxon>Cytophagaceae</taxon>
        <taxon>Siphonobacter</taxon>
    </lineage>
</organism>
<feature type="binding site" description="covalent" evidence="6">
    <location>
        <position position="879"/>
    </location>
    <ligand>
        <name>heme c</name>
        <dbReference type="ChEBI" id="CHEBI:61717"/>
    </ligand>
</feature>
<feature type="signal peptide" evidence="8">
    <location>
        <begin position="1"/>
        <end position="24"/>
    </location>
</feature>
<dbReference type="SMART" id="SM00089">
    <property type="entry name" value="PKD"/>
    <property type="match status" value="1"/>
</dbReference>
<dbReference type="SUPFAM" id="SSF52317">
    <property type="entry name" value="Class I glutamine amidotransferase-like"/>
    <property type="match status" value="1"/>
</dbReference>
<dbReference type="PRINTS" id="PR00606">
    <property type="entry name" value="CYTCHROMECID"/>
</dbReference>
<dbReference type="InterPro" id="IPR011041">
    <property type="entry name" value="Quinoprot_gluc/sorb_DH_b-prop"/>
</dbReference>
<sequence length="1148" mass="125781">MQTILLRITSLWLGFYLLQQAAFAQKPTFDVLVFSKTAGFRHASIDAGKTALTKLAGEKGFAVAFTEDASQFTESNLKKYSTVVFLNTTGDVLNEQQQMAFERYIQAGGGWVGVHAATDTEYEWPWYGRLAGAYFLDHPMTPSNVQKGKFIVTLKNHWATRGMPDEFERTDEFYSFKNISPQINVVLKIDEKSYIGGKNPDFHPMSWYQPFDGGRAFYTAMGHTDETFSEPLFLNHLWAGIQYTAGGDTPRSLDFSKARPEENRFTKVILEEKLDEPMELSILGDGRVLFIQRKGEVRLYNTKTKELKTIAKLPVSIKYVSKEGKESMGEDGLLGLSKDPNFAQNHWIYLYYSDPSESKNVLSRFELKSDELVMDSKKILLEIPTQREECCHTGGSIAWDKVGNLYLSTGDNTNPHGSNGFSPSDEREGRSAWDAQKSSANTNDLRGKILRIKPQADGSYTIPEGNLFAKGSAQTRPEIYTMGHRNPFRISVDQKTGFLYWGEVGPDAAKADSSRGPAGHDEVGQARKAGNFGWPHFVGDNKAYTKYDFAASKSGEKWQVSAPTNNSPNNTGLKVLPPAQKAFIWYPYEASSEFPLVGAGGRNAMAGPVFYTEDFAKAERAFPSYYDKKLFVYDWMRGWIMAVTMDSVGNYVSMDRFMPSYKFSNPMDMEFADNGDLYMLEYGSGWFTANDDARLIRIEFNGGNRKPQVQVAANKLGGAAPLAVKLTAKGTTDADGDELKYAWKITSKNGFSKTITQPEAALTLAQTGLYKATLTVNDGKGGVASQSLDITVGNEAPVLTVELPQKSFFTPNQPIQYQVKVSDKEDGTLGKGINPERVAVNIDYLAEGYDKVAIAQGHRSADAGALLATGKKLIESSDCKACHSVNKKSIGPAYLDVAKKYKGDPSAVERLTKKVIAGGGGVWGETAMAAHPQLSTSDAAEMVKYILSVSDQTAGAKTLPLKGSYTANLPTGDKGKGVYIVRASYEDKGAKGLPALRSEQSYILRNAKVDVHNFDDYDNVNKMAYGGNNLAIPAKSGAYMALKQVHLNGVSGVRVLAVAPKPQLNALGGKVQLRLNSPTGPLLGESAMLEPSDKLDFQPKALTIPLKGPMATETKPQDVYLVFVSPSNATGSLMVVMGTEFLMGTGTE</sequence>
<dbReference type="Gene3D" id="2.60.40.10">
    <property type="entry name" value="Immunoglobulins"/>
    <property type="match status" value="1"/>
</dbReference>
<dbReference type="Pfam" id="PF00034">
    <property type="entry name" value="Cytochrom_C"/>
    <property type="match status" value="1"/>
</dbReference>
<comment type="PTM">
    <text evidence="6">Binds 1 heme c group covalently per subunit.</text>
</comment>
<dbReference type="CDD" id="cd00146">
    <property type="entry name" value="PKD"/>
    <property type="match status" value="1"/>
</dbReference>
<dbReference type="InterPro" id="IPR000601">
    <property type="entry name" value="PKD_dom"/>
</dbReference>
<keyword evidence="3 6" id="KW-0479">Metal-binding</keyword>
<evidence type="ECO:0000256" key="4">
    <source>
        <dbReference type="ARBA" id="ARBA00022982"/>
    </source>
</evidence>
<dbReference type="Pfam" id="PF07995">
    <property type="entry name" value="GSDH"/>
    <property type="match status" value="1"/>
</dbReference>
<evidence type="ECO:0000256" key="6">
    <source>
        <dbReference type="PIRSR" id="PIRSR602324-1"/>
    </source>
</evidence>
<dbReference type="InterPro" id="IPR009056">
    <property type="entry name" value="Cyt_c-like_dom"/>
</dbReference>
<dbReference type="RefSeq" id="WP_104714475.1">
    <property type="nucleotide sequence ID" value="NZ_PTRA01000002.1"/>
</dbReference>
<dbReference type="InterPro" id="IPR012938">
    <property type="entry name" value="Glc/Sorbosone_DH"/>
</dbReference>
<evidence type="ECO:0000313" key="11">
    <source>
        <dbReference type="EMBL" id="PQA56901.1"/>
    </source>
</evidence>
<comment type="caution">
    <text evidence="11">The sequence shown here is derived from an EMBL/GenBank/DDBJ whole genome shotgun (WGS) entry which is preliminary data.</text>
</comment>
<dbReference type="GO" id="GO:0009055">
    <property type="term" value="F:electron transfer activity"/>
    <property type="evidence" value="ECO:0007669"/>
    <property type="project" value="InterPro"/>
</dbReference>
<dbReference type="PROSITE" id="PS50093">
    <property type="entry name" value="PKD"/>
    <property type="match status" value="1"/>
</dbReference>
<feature type="binding site" description="covalent" evidence="6">
    <location>
        <position position="883"/>
    </location>
    <ligand>
        <name>heme c</name>
        <dbReference type="ChEBI" id="CHEBI:61717"/>
    </ligand>
</feature>
<feature type="domain" description="Cytochrome c" evidence="10">
    <location>
        <begin position="865"/>
        <end position="950"/>
    </location>
</feature>
<dbReference type="InterPro" id="IPR029062">
    <property type="entry name" value="Class_I_gatase-like"/>
</dbReference>
<dbReference type="AlphaFoldDB" id="A0A2S7IJX6"/>
<evidence type="ECO:0000256" key="8">
    <source>
        <dbReference type="SAM" id="SignalP"/>
    </source>
</evidence>
<feature type="chain" id="PRO_5015543323" evidence="8">
    <location>
        <begin position="25"/>
        <end position="1148"/>
    </location>
</feature>
<dbReference type="SUPFAM" id="SSF46626">
    <property type="entry name" value="Cytochrome c"/>
    <property type="match status" value="1"/>
</dbReference>
<feature type="compositionally biased region" description="Polar residues" evidence="7">
    <location>
        <begin position="410"/>
        <end position="422"/>
    </location>
</feature>
<dbReference type="Gene3D" id="3.40.50.880">
    <property type="match status" value="1"/>
</dbReference>
<dbReference type="InterPro" id="IPR002324">
    <property type="entry name" value="Cyt_c_ID"/>
</dbReference>
<evidence type="ECO:0000256" key="5">
    <source>
        <dbReference type="ARBA" id="ARBA00023004"/>
    </source>
</evidence>
<keyword evidence="1" id="KW-0813">Transport</keyword>
<dbReference type="Pfam" id="PF18911">
    <property type="entry name" value="PKD_4"/>
    <property type="match status" value="1"/>
</dbReference>
<dbReference type="PROSITE" id="PS51007">
    <property type="entry name" value="CYTC"/>
    <property type="match status" value="1"/>
</dbReference>
<dbReference type="InterPro" id="IPR013783">
    <property type="entry name" value="Ig-like_fold"/>
</dbReference>
<dbReference type="PANTHER" id="PTHR40469">
    <property type="entry name" value="SECRETED GLYCOSYL HYDROLASE"/>
    <property type="match status" value="1"/>
</dbReference>
<dbReference type="Pfam" id="PF06283">
    <property type="entry name" value="ThuA"/>
    <property type="match status" value="1"/>
</dbReference>
<name>A0A2S7IJX6_9BACT</name>
<feature type="binding site" description="covalent" evidence="6">
    <location>
        <position position="928"/>
    </location>
    <ligand>
        <name>heme c</name>
        <dbReference type="ChEBI" id="CHEBI:61717"/>
    </ligand>
</feature>
<dbReference type="InterPro" id="IPR022409">
    <property type="entry name" value="PKD/Chitinase_dom"/>
</dbReference>
<evidence type="ECO:0000256" key="7">
    <source>
        <dbReference type="SAM" id="MobiDB-lite"/>
    </source>
</evidence>